<accession>A0ABV8R454</accession>
<evidence type="ECO:0000313" key="2">
    <source>
        <dbReference type="Proteomes" id="UP001595773"/>
    </source>
</evidence>
<reference evidence="2" key="1">
    <citation type="journal article" date="2019" name="Int. J. Syst. Evol. Microbiol.">
        <title>The Global Catalogue of Microorganisms (GCM) 10K type strain sequencing project: providing services to taxonomists for standard genome sequencing and annotation.</title>
        <authorList>
            <consortium name="The Broad Institute Genomics Platform"/>
            <consortium name="The Broad Institute Genome Sequencing Center for Infectious Disease"/>
            <person name="Wu L."/>
            <person name="Ma J."/>
        </authorList>
    </citation>
    <scope>NUCLEOTIDE SEQUENCE [LARGE SCALE GENOMIC DNA]</scope>
    <source>
        <strain evidence="2">CGMCC 1.10698</strain>
    </source>
</reference>
<protein>
    <submittedName>
        <fullName evidence="1">Uncharacterized protein</fullName>
    </submittedName>
</protein>
<dbReference type="EMBL" id="JBHSCQ010000024">
    <property type="protein sequence ID" value="MFC4267230.1"/>
    <property type="molecule type" value="Genomic_DNA"/>
</dbReference>
<name>A0ABV8R454_9MICC</name>
<sequence>MATATFTHLSWEPTVKSVTATFDCYAEQSPVGAYPALGAVPLAEIRDAFRSPGQDAWKDLVLMELIQAAQAGDALAHITVIRLLIPKAIKVTASSRALRLYSLDDALSIYITALWEAILTHPVTRNHRIAFSLAMDALGIVNGSVKRSNRKVTETSMDNFSDEELESYAFHEDDADPERDLAEVLAWSLSAKILTKAEVILLTRYYLAGDVPSSRETLMEEHGVSAEALRKRASRIRITLVNAVRQEVSEAGWEA</sequence>
<dbReference type="Proteomes" id="UP001595773">
    <property type="component" value="Unassembled WGS sequence"/>
</dbReference>
<organism evidence="1 2">
    <name type="scientific">Arthrobacter cryoconiti</name>
    <dbReference type="NCBI Taxonomy" id="748907"/>
    <lineage>
        <taxon>Bacteria</taxon>
        <taxon>Bacillati</taxon>
        <taxon>Actinomycetota</taxon>
        <taxon>Actinomycetes</taxon>
        <taxon>Micrococcales</taxon>
        <taxon>Micrococcaceae</taxon>
        <taxon>Arthrobacter</taxon>
    </lineage>
</organism>
<dbReference type="RefSeq" id="WP_230068268.1">
    <property type="nucleotide sequence ID" value="NZ_BAABLL010000017.1"/>
</dbReference>
<proteinExistence type="predicted"/>
<keyword evidence="2" id="KW-1185">Reference proteome</keyword>
<gene>
    <name evidence="1" type="ORF">ACFOW9_16610</name>
</gene>
<evidence type="ECO:0000313" key="1">
    <source>
        <dbReference type="EMBL" id="MFC4267230.1"/>
    </source>
</evidence>
<comment type="caution">
    <text evidence="1">The sequence shown here is derived from an EMBL/GenBank/DDBJ whole genome shotgun (WGS) entry which is preliminary data.</text>
</comment>